<dbReference type="GO" id="GO:0046872">
    <property type="term" value="F:metal ion binding"/>
    <property type="evidence" value="ECO:0007669"/>
    <property type="project" value="InterPro"/>
</dbReference>
<reference evidence="4 5" key="1">
    <citation type="journal article" date="2016" name="Int. J. Syst. Evol. Microbiol.">
        <title>Acidipila dinghuensis sp. nov., an acidobacterium isolated from forest soil.</title>
        <authorList>
            <person name="Jiang Y.W."/>
            <person name="Wang J."/>
            <person name="Chen M.H."/>
            <person name="Lv Y.Y."/>
            <person name="Qiu L.H."/>
        </authorList>
    </citation>
    <scope>NUCLEOTIDE SEQUENCE [LARGE SCALE GENOMIC DNA]</scope>
    <source>
        <strain evidence="4 5">DHOF10</strain>
    </source>
</reference>
<dbReference type="OrthoDB" id="9811314at2"/>
<keyword evidence="1" id="KW-0732">Signal</keyword>
<gene>
    <name evidence="4" type="ORF">ESZ00_12630</name>
</gene>
<organism evidence="4 5">
    <name type="scientific">Silvibacterium dinghuense</name>
    <dbReference type="NCBI Taxonomy" id="1560006"/>
    <lineage>
        <taxon>Bacteria</taxon>
        <taxon>Pseudomonadati</taxon>
        <taxon>Acidobacteriota</taxon>
        <taxon>Terriglobia</taxon>
        <taxon>Terriglobales</taxon>
        <taxon>Acidobacteriaceae</taxon>
        <taxon>Silvibacterium</taxon>
    </lineage>
</organism>
<comment type="caution">
    <text evidence="4">The sequence shown here is derived from an EMBL/GenBank/DDBJ whole genome shotgun (WGS) entry which is preliminary data.</text>
</comment>
<accession>A0A4Q1SE75</accession>
<dbReference type="InterPro" id="IPR011765">
    <property type="entry name" value="Pept_M16_N"/>
</dbReference>
<evidence type="ECO:0000313" key="4">
    <source>
        <dbReference type="EMBL" id="RXS95417.1"/>
    </source>
</evidence>
<dbReference type="PANTHER" id="PTHR11851:SF224">
    <property type="entry name" value="PROCESSING PROTEASE"/>
    <property type="match status" value="1"/>
</dbReference>
<keyword evidence="5" id="KW-1185">Reference proteome</keyword>
<dbReference type="Proteomes" id="UP000290253">
    <property type="component" value="Unassembled WGS sequence"/>
</dbReference>
<dbReference type="Pfam" id="PF05193">
    <property type="entry name" value="Peptidase_M16_C"/>
    <property type="match status" value="1"/>
</dbReference>
<evidence type="ECO:0000259" key="3">
    <source>
        <dbReference type="Pfam" id="PF05193"/>
    </source>
</evidence>
<dbReference type="SUPFAM" id="SSF63411">
    <property type="entry name" value="LuxS/MPP-like metallohydrolase"/>
    <property type="match status" value="2"/>
</dbReference>
<dbReference type="Gene3D" id="3.30.830.10">
    <property type="entry name" value="Metalloenzyme, LuxS/M16 peptidase-like"/>
    <property type="match status" value="2"/>
</dbReference>
<sequence>MHVRALTLPLSLALFAAPVLPSAIAQEAAPAHIKEQPPAPAPARPFHLAPRTRYTLPNGFTVNLLEYGTVPKVYIDVDVAAGKVNEDPQHTNLSVLTAELMSEGTTSLTGEQIAQRAGDMGSTLSASGGAYQSSFAMDVLSNNAAEAIGLLGDVLEHPAFPEKDFERHRTDALRQRATALANPGFLGRQKFAEIMYGDQAYGRLVASEAMLKSYTLDDVHGFYKANFGAQRTTIYVVGHFDEKAVRAAIEKAFKGWERGPAVAWPDQKAASGAHFAFIDQPGAAQSNVIYGIPVANVDSPDATQLEVMNSLLGGSFGSRITANIREQKGYTYSPYSSLSQGYGTNIWAESAAITTVSTGPAITEIQKEIKRLQDEPPSATELQNIQRYEDGVFILRNSSRQGILSNLSFVDFHHLKDSYLTGYVDRINAVTPGQVQEMAKKYLHIEGMTLVVVGDPAVVKPQLASFTAGSN</sequence>
<dbReference type="InterPro" id="IPR050361">
    <property type="entry name" value="MPP/UQCRC_Complex"/>
</dbReference>
<dbReference type="AlphaFoldDB" id="A0A4Q1SE75"/>
<feature type="signal peptide" evidence="1">
    <location>
        <begin position="1"/>
        <end position="25"/>
    </location>
</feature>
<name>A0A4Q1SE75_9BACT</name>
<evidence type="ECO:0000256" key="1">
    <source>
        <dbReference type="SAM" id="SignalP"/>
    </source>
</evidence>
<dbReference type="EMBL" id="SDMK01000002">
    <property type="protein sequence ID" value="RXS95417.1"/>
    <property type="molecule type" value="Genomic_DNA"/>
</dbReference>
<proteinExistence type="predicted"/>
<dbReference type="InterPro" id="IPR007863">
    <property type="entry name" value="Peptidase_M16_C"/>
</dbReference>
<protein>
    <submittedName>
        <fullName evidence="4">Insulinase family protein</fullName>
    </submittedName>
</protein>
<evidence type="ECO:0000313" key="5">
    <source>
        <dbReference type="Proteomes" id="UP000290253"/>
    </source>
</evidence>
<feature type="domain" description="Peptidase M16 C-terminal" evidence="3">
    <location>
        <begin position="214"/>
        <end position="387"/>
    </location>
</feature>
<dbReference type="Pfam" id="PF00675">
    <property type="entry name" value="Peptidase_M16"/>
    <property type="match status" value="1"/>
</dbReference>
<dbReference type="InterPro" id="IPR011249">
    <property type="entry name" value="Metalloenz_LuxS/M16"/>
</dbReference>
<dbReference type="RefSeq" id="WP_129208614.1">
    <property type="nucleotide sequence ID" value="NZ_BMGU01000004.1"/>
</dbReference>
<evidence type="ECO:0000259" key="2">
    <source>
        <dbReference type="Pfam" id="PF00675"/>
    </source>
</evidence>
<feature type="chain" id="PRO_5020853742" evidence="1">
    <location>
        <begin position="26"/>
        <end position="471"/>
    </location>
</feature>
<dbReference type="PANTHER" id="PTHR11851">
    <property type="entry name" value="METALLOPROTEASE"/>
    <property type="match status" value="1"/>
</dbReference>
<feature type="domain" description="Peptidase M16 N-terminal" evidence="2">
    <location>
        <begin position="69"/>
        <end position="202"/>
    </location>
</feature>